<gene>
    <name evidence="1" type="ORF">FPZ12_015810</name>
</gene>
<reference evidence="1" key="1">
    <citation type="submission" date="2019-09" db="EMBL/GenBank/DDBJ databases">
        <authorList>
            <person name="Teo W.F.A."/>
            <person name="Duangmal K."/>
        </authorList>
    </citation>
    <scope>NUCLEOTIDE SEQUENCE [LARGE SCALE GENOMIC DNA]</scope>
    <source>
        <strain evidence="1">K81G1</strain>
    </source>
</reference>
<comment type="caution">
    <text evidence="1">The sequence shown here is derived from an EMBL/GenBank/DDBJ whole genome shotgun (WGS) entry which is preliminary data.</text>
</comment>
<dbReference type="EMBL" id="VMNW02000019">
    <property type="protein sequence ID" value="KAA9160935.1"/>
    <property type="molecule type" value="Genomic_DNA"/>
</dbReference>
<evidence type="ECO:0000313" key="2">
    <source>
        <dbReference type="Proteomes" id="UP000319769"/>
    </source>
</evidence>
<dbReference type="OrthoDB" id="3628946at2"/>
<proteinExistence type="predicted"/>
<name>A0A5N0V4M7_9PSEU</name>
<protein>
    <submittedName>
        <fullName evidence="1">Uncharacterized protein</fullName>
    </submittedName>
</protein>
<organism evidence="1 2">
    <name type="scientific">Amycolatopsis acidicola</name>
    <dbReference type="NCBI Taxonomy" id="2596893"/>
    <lineage>
        <taxon>Bacteria</taxon>
        <taxon>Bacillati</taxon>
        <taxon>Actinomycetota</taxon>
        <taxon>Actinomycetes</taxon>
        <taxon>Pseudonocardiales</taxon>
        <taxon>Pseudonocardiaceae</taxon>
        <taxon>Amycolatopsis</taxon>
    </lineage>
</organism>
<dbReference type="Proteomes" id="UP000319769">
    <property type="component" value="Unassembled WGS sequence"/>
</dbReference>
<accession>A0A5N0V4M7</accession>
<keyword evidence="2" id="KW-1185">Reference proteome</keyword>
<sequence>MATSPDQVWVFVSATSGAVDVVRLAHAPGSPRFLGLSIEAFDPASVLPTYSATGELVEGYRWATAADIDEYAYLFAHRTENL</sequence>
<evidence type="ECO:0000313" key="1">
    <source>
        <dbReference type="EMBL" id="KAA9160935.1"/>
    </source>
</evidence>
<dbReference type="AlphaFoldDB" id="A0A5N0V4M7"/>